<dbReference type="PANTHER" id="PTHR15704">
    <property type="entry name" value="SUPERKILLER 3 PROTEIN-RELATED"/>
    <property type="match status" value="1"/>
</dbReference>
<evidence type="ECO:0000256" key="4">
    <source>
        <dbReference type="SAM" id="MobiDB-lite"/>
    </source>
</evidence>
<protein>
    <submittedName>
        <fullName evidence="5">Unnamed protein product</fullName>
    </submittedName>
</protein>
<feature type="repeat" description="TPR" evidence="3">
    <location>
        <begin position="1031"/>
        <end position="1064"/>
    </location>
</feature>
<keyword evidence="2 3" id="KW-0802">TPR repeat</keyword>
<dbReference type="InterPro" id="IPR039226">
    <property type="entry name" value="Ski3/TTC37"/>
</dbReference>
<feature type="compositionally biased region" description="Basic and acidic residues" evidence="4">
    <location>
        <begin position="350"/>
        <end position="365"/>
    </location>
</feature>
<dbReference type="Gene3D" id="1.25.40.10">
    <property type="entry name" value="Tetratricopeptide repeat domain"/>
    <property type="match status" value="3"/>
</dbReference>
<dbReference type="SUPFAM" id="SSF48452">
    <property type="entry name" value="TPR-like"/>
    <property type="match status" value="3"/>
</dbReference>
<dbReference type="GO" id="GO:0006401">
    <property type="term" value="P:RNA catabolic process"/>
    <property type="evidence" value="ECO:0007669"/>
    <property type="project" value="InterPro"/>
</dbReference>
<dbReference type="PROSITE" id="PS50005">
    <property type="entry name" value="TPR"/>
    <property type="match status" value="4"/>
</dbReference>
<name>A0A9W6SX67_CANBO</name>
<keyword evidence="6" id="KW-1185">Reference proteome</keyword>
<dbReference type="InterPro" id="IPR011990">
    <property type="entry name" value="TPR-like_helical_dom_sf"/>
</dbReference>
<keyword evidence="1" id="KW-0677">Repeat</keyword>
<dbReference type="GO" id="GO:0055087">
    <property type="term" value="C:Ski complex"/>
    <property type="evidence" value="ECO:0007669"/>
    <property type="project" value="InterPro"/>
</dbReference>
<dbReference type="Pfam" id="PF13181">
    <property type="entry name" value="TPR_8"/>
    <property type="match status" value="2"/>
</dbReference>
<feature type="region of interest" description="Disordered" evidence="4">
    <location>
        <begin position="349"/>
        <end position="380"/>
    </location>
</feature>
<evidence type="ECO:0000313" key="6">
    <source>
        <dbReference type="Proteomes" id="UP001165120"/>
    </source>
</evidence>
<dbReference type="Proteomes" id="UP001165120">
    <property type="component" value="Unassembled WGS sequence"/>
</dbReference>
<dbReference type="EMBL" id="BSXN01000284">
    <property type="protein sequence ID" value="GME67927.1"/>
    <property type="molecule type" value="Genomic_DNA"/>
</dbReference>
<gene>
    <name evidence="5" type="ORF">Cboi02_000127000</name>
</gene>
<dbReference type="InterPro" id="IPR019734">
    <property type="entry name" value="TPR_rpt"/>
</dbReference>
<accession>A0A9W6SX67</accession>
<evidence type="ECO:0000256" key="3">
    <source>
        <dbReference type="PROSITE-ProRule" id="PRU00339"/>
    </source>
</evidence>
<evidence type="ECO:0000256" key="1">
    <source>
        <dbReference type="ARBA" id="ARBA00022737"/>
    </source>
</evidence>
<dbReference type="Pfam" id="PF18833">
    <property type="entry name" value="TPR_22"/>
    <property type="match status" value="1"/>
</dbReference>
<feature type="repeat" description="TPR" evidence="3">
    <location>
        <begin position="701"/>
        <end position="734"/>
    </location>
</feature>
<dbReference type="PANTHER" id="PTHR15704:SF7">
    <property type="entry name" value="SUPERKILLER COMPLEX PROTEIN 3"/>
    <property type="match status" value="1"/>
</dbReference>
<feature type="repeat" description="TPR" evidence="3">
    <location>
        <begin position="735"/>
        <end position="768"/>
    </location>
</feature>
<evidence type="ECO:0000313" key="5">
    <source>
        <dbReference type="EMBL" id="GME67927.1"/>
    </source>
</evidence>
<reference evidence="5" key="1">
    <citation type="submission" date="2023-04" db="EMBL/GenBank/DDBJ databases">
        <title>Candida boidinii NBRC 10035.</title>
        <authorList>
            <person name="Ichikawa N."/>
            <person name="Sato H."/>
            <person name="Tonouchi N."/>
        </authorList>
    </citation>
    <scope>NUCLEOTIDE SEQUENCE</scope>
    <source>
        <strain evidence="5">NBRC 10035</strain>
    </source>
</reference>
<organism evidence="5 6">
    <name type="scientific">Candida boidinii</name>
    <name type="common">Yeast</name>
    <dbReference type="NCBI Taxonomy" id="5477"/>
    <lineage>
        <taxon>Eukaryota</taxon>
        <taxon>Fungi</taxon>
        <taxon>Dikarya</taxon>
        <taxon>Ascomycota</taxon>
        <taxon>Saccharomycotina</taxon>
        <taxon>Pichiomycetes</taxon>
        <taxon>Pichiales</taxon>
        <taxon>Pichiaceae</taxon>
        <taxon>Ogataea</taxon>
        <taxon>Ogataea/Candida clade</taxon>
    </lineage>
</organism>
<proteinExistence type="predicted"/>
<sequence>MSAKQYLKAARDALIQNDPEGAIYNCDIVLSSIDKKNYFAMVFKSKALTILDQYNDAVKLLDKATSVEPDNLLAWKGLLAIVKENDGFEYFFKAMVGYCKALIANKEGLSEATKMVKVYMKNFKNVSGIQEAYYRNMIPSSELGELIGNLIDKYENHIMKLIDLLRSKESTDITTAVRKYKMKVPHVMNEEQKLQMNKIIWEFYKTSDVPSLYEQCINICRDDFTRRKIETDYIEYRYEILKVTPPEYKNEYFEQVREIVSGMVVVKHECELAWSLYFDWLDPVSINDLDLIELTNYIRIFGNAGLGSVFNAFLLSEISPFEKSKVNEILKDIAKESASKLKKSKRKRKGELTKEVDEESEKVTDEPETSEETGGEQQQNVATAISAVPEEELIPQFSQTDIIDMFTKGLEGASKSILAHRIVVSFYIHLGEYEIAIDVAKTLTSLVVSTTKDTSARLEHSRLDSSLFLAIIYTYYESPKNFPKAIKLYDRILSLSPDNISAKVGKGLIAIEKREYDEAKSLLSDVVKNHTDNFDALFEYSWCNIQLCEFTRGRIGLNKCYELIKGTDLKSFDLRAKTLYRLAQSYLKELDVVDMDEETVTQNVKIANDLLIKSLKQSKEFASSYTALGMLYSDFYGNESKALKCFYKAFELDPAEVYSAKQLVSSFSNKCDWEMVVVLCTRIIDSEAARRELSFDKKDQSWPYRMLGCAALERQDDSKAIEFYQNSLRISPNDIESWLGLGEAYFSVGRLESSSKVFDHVMEVDPENWYAQYLNAVVQAELGDYQDSVTKLRALHYSKKDELCVITSLYETLISKVGYEITTGFIGRSLDTSLEAFEFLFLAHSMNQSSQKLWKSLSDLLKLFLHVQKHISKIPFEKINAIIEKTELSNSESGVVSSQAELLSELKTMGSTSNINTPISEIVESQNYVEAVCICLIKIGQLSLSQSSASDPKQLRSSLTYNLGLSYLEAYKLLDDQIAMDCAIKCLRKAIQLENKHFEYWIALGHASVRKNPKVSQHCFIKASSLAPKEPSIWISLAVLYLHYSDFDLAKECFIRAQSIAPAAASSWTGQAFVAEANNELEKAGELLIHSYSLSNGTEPLSMLLYGLSIVKKLISSEVDPRDVGIMSQLNVACFAMVDYMKYNPNDTLALTVTLIILERIYDFDIAIELSDRLCDILEKLYENSEDPEILIGYTKAKSQLARIYIGKGNFEAAHGNSSFVLDVLGSSEVLTPEIEKCILSCNVVCGLSNYFEGKFSESLSEFMKCLEFSGGENRRIVVLVSQVLYSYDEEDTKQAAIDELFKNISEHGSSLFIVLTLAAMSLVENIDEYLPVIRDEIASLDLAENINDSYRSIPFFLSEITERIKDKQSGIWQRAAFMFPSDVNVWERLSKDITLNIASTSNSVGSEKLSDAYIESGDLREIQRGLFFCPNNVNGYKALKSFIE</sequence>
<dbReference type="SMART" id="SM00028">
    <property type="entry name" value="TPR"/>
    <property type="match status" value="7"/>
</dbReference>
<evidence type="ECO:0000256" key="2">
    <source>
        <dbReference type="ARBA" id="ARBA00022803"/>
    </source>
</evidence>
<comment type="caution">
    <text evidence="5">The sequence shown here is derived from an EMBL/GenBank/DDBJ whole genome shotgun (WGS) entry which is preliminary data.</text>
</comment>
<dbReference type="InterPro" id="IPR040962">
    <property type="entry name" value="TPR_22"/>
</dbReference>
<feature type="repeat" description="TPR" evidence="3">
    <location>
        <begin position="466"/>
        <end position="499"/>
    </location>
</feature>